<feature type="repeat" description="TPR" evidence="1">
    <location>
        <begin position="355"/>
        <end position="388"/>
    </location>
</feature>
<reference evidence="4" key="1">
    <citation type="journal article" date="2020" name="mSystems">
        <title>Genome- and Community-Level Interaction Insights into Carbon Utilization and Element Cycling Functions of Hydrothermarchaeota in Hydrothermal Sediment.</title>
        <authorList>
            <person name="Zhou Z."/>
            <person name="Liu Y."/>
            <person name="Xu W."/>
            <person name="Pan J."/>
            <person name="Luo Z.H."/>
            <person name="Li M."/>
        </authorList>
    </citation>
    <scope>NUCLEOTIDE SEQUENCE [LARGE SCALE GENOMIC DNA]</scope>
    <source>
        <strain evidence="4">HyVt-102</strain>
    </source>
</reference>
<feature type="repeat" description="TPR" evidence="1">
    <location>
        <begin position="422"/>
        <end position="455"/>
    </location>
</feature>
<keyword evidence="2" id="KW-0175">Coiled coil</keyword>
<dbReference type="PROSITE" id="PS50293">
    <property type="entry name" value="TPR_REGION"/>
    <property type="match status" value="1"/>
</dbReference>
<dbReference type="PROSITE" id="PS50005">
    <property type="entry name" value="TPR"/>
    <property type="match status" value="2"/>
</dbReference>
<dbReference type="AlphaFoldDB" id="A0A7C0VC52"/>
<proteinExistence type="predicted"/>
<accession>A0A7C0VC52</accession>
<dbReference type="Pfam" id="PF13181">
    <property type="entry name" value="TPR_8"/>
    <property type="match status" value="1"/>
</dbReference>
<name>A0A7C0VC52_UNCW3</name>
<dbReference type="Proteomes" id="UP000885847">
    <property type="component" value="Unassembled WGS sequence"/>
</dbReference>
<evidence type="ECO:0000256" key="2">
    <source>
        <dbReference type="SAM" id="Coils"/>
    </source>
</evidence>
<dbReference type="InterPro" id="IPR011990">
    <property type="entry name" value="TPR-like_helical_dom_sf"/>
</dbReference>
<evidence type="ECO:0000259" key="3">
    <source>
        <dbReference type="Pfam" id="PF23914"/>
    </source>
</evidence>
<dbReference type="Gene3D" id="1.25.40.10">
    <property type="entry name" value="Tetratricopeptide repeat domain"/>
    <property type="match status" value="1"/>
</dbReference>
<dbReference type="InterPro" id="IPR056413">
    <property type="entry name" value="TPR_CcmH_CycH"/>
</dbReference>
<evidence type="ECO:0000313" key="4">
    <source>
        <dbReference type="EMBL" id="HDI83777.1"/>
    </source>
</evidence>
<feature type="coiled-coil region" evidence="2">
    <location>
        <begin position="295"/>
        <end position="322"/>
    </location>
</feature>
<sequence>MGFCPYLSGIALKEEEVKKEDGSVEKKRVYEIIEIDCQKEKCEFYNSEEERCNLLFLEEILPIKKALQNISINLHDDLYNIQHETSQRISDLGEKLEKIPELVGSVQVDFDSVTSKIDSVIDEKIIPELRGYGNSINEVGNRFVEALSSVREEIINTMDRNGVDLKERVVEKIDALRESIKAFEEVIGTIPERIGQPMNELKESVSPFFESLDADMKKLLELFDVLMKKITEASGEVTSRVETLNEGINRMDDNLRSSLETSSNSLKEGLEGMRDGFKEFSTQLESMAAKMEEFSVRASEYLQELRERLNEMEEKDKVSQGMRLNDEGVLDFYAGDISSAIEKFRKAIELAGRKREILINLAMALSKSGENEEAREILEEILNENPDDVDAILTMGVISFNKGEEEEALALMEKARNVEENPLVIANLGFVYEKMGNIDRALEMWEKALSMDSSLIEVEEAINRYKERRI</sequence>
<protein>
    <submittedName>
        <fullName evidence="4">Tetratricopeptide repeat protein</fullName>
    </submittedName>
</protein>
<dbReference type="PANTHER" id="PTHR44523:SF1">
    <property type="entry name" value="TETRATRICOPEPTIDE REPEAT PROTEIN 13"/>
    <property type="match status" value="1"/>
</dbReference>
<comment type="caution">
    <text evidence="4">The sequence shown here is derived from an EMBL/GenBank/DDBJ whole genome shotgun (WGS) entry which is preliminary data.</text>
</comment>
<dbReference type="Gene3D" id="1.20.120.20">
    <property type="entry name" value="Apolipoprotein"/>
    <property type="match status" value="1"/>
</dbReference>
<dbReference type="InterPro" id="IPR019734">
    <property type="entry name" value="TPR_rpt"/>
</dbReference>
<dbReference type="SMART" id="SM00028">
    <property type="entry name" value="TPR"/>
    <property type="match status" value="3"/>
</dbReference>
<gene>
    <name evidence="4" type="ORF">ENF18_08325</name>
</gene>
<dbReference type="SUPFAM" id="SSF58113">
    <property type="entry name" value="Apolipoprotein A-I"/>
    <property type="match status" value="1"/>
</dbReference>
<dbReference type="PANTHER" id="PTHR44523">
    <property type="entry name" value="TETRATRICOPEPTIDE REPEAT PROTEIN 13"/>
    <property type="match status" value="1"/>
</dbReference>
<keyword evidence="1" id="KW-0802">TPR repeat</keyword>
<feature type="domain" description="Cytochrome c-type biogenesis protein H TPR" evidence="3">
    <location>
        <begin position="331"/>
        <end position="415"/>
    </location>
</feature>
<dbReference type="SUPFAM" id="SSF48452">
    <property type="entry name" value="TPR-like"/>
    <property type="match status" value="1"/>
</dbReference>
<dbReference type="EMBL" id="DQWE01000391">
    <property type="protein sequence ID" value="HDI83777.1"/>
    <property type="molecule type" value="Genomic_DNA"/>
</dbReference>
<evidence type="ECO:0000256" key="1">
    <source>
        <dbReference type="PROSITE-ProRule" id="PRU00339"/>
    </source>
</evidence>
<organism evidence="4">
    <name type="scientific">candidate division WOR-3 bacterium</name>
    <dbReference type="NCBI Taxonomy" id="2052148"/>
    <lineage>
        <taxon>Bacteria</taxon>
        <taxon>Bacteria division WOR-3</taxon>
    </lineage>
</organism>
<dbReference type="Pfam" id="PF23914">
    <property type="entry name" value="TPR_CcmH_CycH"/>
    <property type="match status" value="1"/>
</dbReference>